<evidence type="ECO:0000313" key="1">
    <source>
        <dbReference type="EMBL" id="NUU04207.1"/>
    </source>
</evidence>
<accession>A0ABX2M0I2</accession>
<comment type="caution">
    <text evidence="1">The sequence shown here is derived from an EMBL/GenBank/DDBJ whole genome shotgun (WGS) entry which is preliminary data.</text>
</comment>
<protein>
    <recommendedName>
        <fullName evidence="3">CYTH domain-containing protein</fullName>
    </recommendedName>
</protein>
<sequence>MTAMIQLTLDGSLVKEQHLVSLRVLSKSMAHLQSASDRAYLDVLHGNVWKHQKLLRRHYADADFQVDSIRQGSFVIEFVSTRGREIVRRLHQALVSPYAGATAGGDKEVFQISVQVARRKGQLDNELVAPQTYENLVENPDPLVTRKYGDRSINKEIDQLLVPVRADPAAVLKLALKSDEHAGTETYEFTQQVAKAFHREISVRELGTPVIYRGRLRSLDHGHNKNWNLKGKFINTVNNKDIVLNIQTEDDFNQLVPYLNQDPLTIIACPIIEYASFDPTAGDIQFIQIIRC</sequence>
<reference evidence="1 2" key="1">
    <citation type="journal article" date="2020" name="Front. Plant Sci.">
        <title>Isolation of Rhizosphere Bacteria That Improve Quality and Water Stress Tolerance in Greenhouse Ornamentals.</title>
        <authorList>
            <person name="Nordstedt N.P."/>
            <person name="Jones M.L."/>
        </authorList>
    </citation>
    <scope>NUCLEOTIDE SEQUENCE [LARGE SCALE GENOMIC DNA]</scope>
    <source>
        <strain evidence="1 2">C6C2</strain>
    </source>
</reference>
<evidence type="ECO:0008006" key="3">
    <source>
        <dbReference type="Google" id="ProtNLM"/>
    </source>
</evidence>
<dbReference type="RefSeq" id="WP_175354876.1">
    <property type="nucleotide sequence ID" value="NZ_JABFMT010000036.1"/>
</dbReference>
<organism evidence="1 2">
    <name type="scientific">Herbaspirillum robiniae</name>
    <dbReference type="NCBI Taxonomy" id="2014887"/>
    <lineage>
        <taxon>Bacteria</taxon>
        <taxon>Pseudomonadati</taxon>
        <taxon>Pseudomonadota</taxon>
        <taxon>Betaproteobacteria</taxon>
        <taxon>Burkholderiales</taxon>
        <taxon>Oxalobacteraceae</taxon>
        <taxon>Herbaspirillum</taxon>
    </lineage>
</organism>
<dbReference type="Proteomes" id="UP000536746">
    <property type="component" value="Unassembled WGS sequence"/>
</dbReference>
<evidence type="ECO:0000313" key="2">
    <source>
        <dbReference type="Proteomes" id="UP000536746"/>
    </source>
</evidence>
<proteinExistence type="predicted"/>
<gene>
    <name evidence="1" type="ORF">HNO84_21570</name>
</gene>
<name>A0ABX2M0I2_9BURK</name>
<keyword evidence="2" id="KW-1185">Reference proteome</keyword>
<dbReference type="EMBL" id="JABFMT010000036">
    <property type="protein sequence ID" value="NUU04207.1"/>
    <property type="molecule type" value="Genomic_DNA"/>
</dbReference>